<dbReference type="PROSITE" id="PS51186">
    <property type="entry name" value="GNAT"/>
    <property type="match status" value="1"/>
</dbReference>
<feature type="domain" description="N-acetyltransferase" evidence="1">
    <location>
        <begin position="60"/>
        <end position="194"/>
    </location>
</feature>
<evidence type="ECO:0000313" key="3">
    <source>
        <dbReference type="Proteomes" id="UP001299068"/>
    </source>
</evidence>
<dbReference type="CDD" id="cd04301">
    <property type="entry name" value="NAT_SF"/>
    <property type="match status" value="1"/>
</dbReference>
<reference evidence="2 3" key="1">
    <citation type="journal article" date="2021" name="Cell Host Microbe">
        <title>in vivo commensal control of Clostridioides difficile virulence.</title>
        <authorList>
            <person name="Girinathan B.P."/>
            <person name="Dibenedetto N."/>
            <person name="Worley J.N."/>
            <person name="Peltier J."/>
            <person name="Arrieta-Ortiz M.L."/>
            <person name="Rupa Christinal Immanuel S."/>
            <person name="Lavin R."/>
            <person name="Delaney M.L."/>
            <person name="Cummins C."/>
            <person name="Hoffmann M."/>
            <person name="Luo Y."/>
            <person name="Gonzalez-Escalona N."/>
            <person name="Allard M."/>
            <person name="Onderdonk A.B."/>
            <person name="Gerber G.K."/>
            <person name="Sonenshein A.L."/>
            <person name="Baliga N."/>
            <person name="Dupuy B."/>
            <person name="Bry L."/>
        </authorList>
    </citation>
    <scope>NUCLEOTIDE SEQUENCE [LARGE SCALE GENOMIC DNA]</scope>
    <source>
        <strain evidence="2 3">DSM 599</strain>
    </source>
</reference>
<sequence length="201" mass="24170">MYKDSLIIENGRKEYINKISNLLFETEDFPEIEWGTGNRDSLINRLRKIMMIEGSRVYYKNFRVIKNKDEVIGLTLAIRGERLKKSTFKGDRYLIKMQENIKDKVKFICGWIEYIFYDECKKNEYYLSNIIIDKNYRGKNYSQLLLKDTEERARAYGYSYVSLIANNENLVKYYTRCGFKRVSLKGRRMIKDINKSILREY</sequence>
<gene>
    <name evidence="2" type="ORF">K5V21_11550</name>
</gene>
<organism evidence="2 3">
    <name type="scientific">Clostridium sardiniense</name>
    <name type="common">Clostridium absonum</name>
    <dbReference type="NCBI Taxonomy" id="29369"/>
    <lineage>
        <taxon>Bacteria</taxon>
        <taxon>Bacillati</taxon>
        <taxon>Bacillota</taxon>
        <taxon>Clostridia</taxon>
        <taxon>Eubacteriales</taxon>
        <taxon>Clostridiaceae</taxon>
        <taxon>Clostridium</taxon>
    </lineage>
</organism>
<protein>
    <submittedName>
        <fullName evidence="2">GNAT family N-acetyltransferase</fullName>
    </submittedName>
</protein>
<dbReference type="Pfam" id="PF00583">
    <property type="entry name" value="Acetyltransf_1"/>
    <property type="match status" value="1"/>
</dbReference>
<name>A0ABS7KZ98_CLOSR</name>
<dbReference type="Proteomes" id="UP001299068">
    <property type="component" value="Unassembled WGS sequence"/>
</dbReference>
<proteinExistence type="predicted"/>
<comment type="caution">
    <text evidence="2">The sequence shown here is derived from an EMBL/GenBank/DDBJ whole genome shotgun (WGS) entry which is preliminary data.</text>
</comment>
<dbReference type="InterPro" id="IPR016181">
    <property type="entry name" value="Acyl_CoA_acyltransferase"/>
</dbReference>
<dbReference type="EMBL" id="JAIKTU010000009">
    <property type="protein sequence ID" value="MBY0756079.1"/>
    <property type="molecule type" value="Genomic_DNA"/>
</dbReference>
<dbReference type="Gene3D" id="3.40.630.30">
    <property type="match status" value="1"/>
</dbReference>
<evidence type="ECO:0000313" key="2">
    <source>
        <dbReference type="EMBL" id="MBY0756079.1"/>
    </source>
</evidence>
<dbReference type="InterPro" id="IPR000182">
    <property type="entry name" value="GNAT_dom"/>
</dbReference>
<accession>A0ABS7KZ98</accession>
<keyword evidence="3" id="KW-1185">Reference proteome</keyword>
<evidence type="ECO:0000259" key="1">
    <source>
        <dbReference type="PROSITE" id="PS51186"/>
    </source>
</evidence>
<dbReference type="RefSeq" id="WP_221861382.1">
    <property type="nucleotide sequence ID" value="NZ_JAIKTU010000009.1"/>
</dbReference>
<dbReference type="SUPFAM" id="SSF55729">
    <property type="entry name" value="Acyl-CoA N-acyltransferases (Nat)"/>
    <property type="match status" value="1"/>
</dbReference>